<evidence type="ECO:0000313" key="18">
    <source>
        <dbReference type="EMBL" id="MDT0631297.1"/>
    </source>
</evidence>
<dbReference type="Gene3D" id="3.90.700.10">
    <property type="entry name" value="Succinate dehydrogenase/fumarate reductase flavoprotein, catalytic domain"/>
    <property type="match status" value="1"/>
</dbReference>
<dbReference type="NCBIfam" id="TIGR01816">
    <property type="entry name" value="sdhA_forward"/>
    <property type="match status" value="1"/>
</dbReference>
<comment type="catalytic activity">
    <reaction evidence="13 15">
        <text>a quinone + succinate = fumarate + a quinol</text>
        <dbReference type="Rhea" id="RHEA:40523"/>
        <dbReference type="ChEBI" id="CHEBI:24646"/>
        <dbReference type="ChEBI" id="CHEBI:29806"/>
        <dbReference type="ChEBI" id="CHEBI:30031"/>
        <dbReference type="ChEBI" id="CHEBI:132124"/>
        <dbReference type="EC" id="1.3.5.1"/>
    </reaction>
</comment>
<dbReference type="PANTHER" id="PTHR11632">
    <property type="entry name" value="SUCCINATE DEHYDROGENASE 2 FLAVOPROTEIN SUBUNIT"/>
    <property type="match status" value="1"/>
</dbReference>
<evidence type="ECO:0000256" key="12">
    <source>
        <dbReference type="ARBA" id="ARBA00023136"/>
    </source>
</evidence>
<sequence length="583" mass="64056">MTLSHDIVIVGAGGAGLMAALYASEGGADVAVVSKLHPLRSHTGAAQGGIGAALGNEEEDHWLWHAFDTTKGSDYLGDQDAIEQMCKDAPRTIIELEHYGVAFSRTREGKIAQRRFGGHTRNFGEAPVRRACYAADRTGHMILHTLYEQCVKNKVTFYDEYQVLDLITAEDGEAVAGCVAYEILTGEVHTFEASITCFATGGYGRAFKTTSNAHAGTGDGFALALRAGLPLEDMEFIQFHPTGLYRLGILITEGARGEGGILRNSEGERFMERYAPTVKDLAPRDMVSQCIYKEIREGRGVNGKDHVVLDMTGVGSDVLEHKLPEISTFSRVYLGIDPVKQPIPVAPTCHYAMGGIPTNADGQVVKSSSRDDKVEGFYAVGECACVSVHGANRLGTNSLLDLVVFGRRTGMAMAKQIRQEGNARLPLGDKPEARTREMLDSILSRPVDAGEKAVVVRTDLQETMMKNVSVYRTDDTLQDALGDLQSLRERAAHVTCDDKGKRFNTDLMDAVEVQFMVDYAEAITVSARNRTESRGAHLREDYSERNDDEWLKHTLFWSDQKGGVEIGYKDVVITQFQPKERKY</sequence>
<dbReference type="Gene3D" id="3.50.50.60">
    <property type="entry name" value="FAD/NAD(P)-binding domain"/>
    <property type="match status" value="1"/>
</dbReference>
<dbReference type="Proteomes" id="UP001267426">
    <property type="component" value="Unassembled WGS sequence"/>
</dbReference>
<dbReference type="SUPFAM" id="SSF51905">
    <property type="entry name" value="FAD/NAD(P)-binding domain"/>
    <property type="match status" value="1"/>
</dbReference>
<keyword evidence="10 15" id="KW-0249">Electron transport</keyword>
<comment type="pathway">
    <text evidence="3 15">Carbohydrate metabolism; tricarboxylic acid cycle; fumarate from succinate (bacterial route): step 1/1.</text>
</comment>
<evidence type="ECO:0000256" key="8">
    <source>
        <dbReference type="ARBA" id="ARBA00022630"/>
    </source>
</evidence>
<evidence type="ECO:0000256" key="14">
    <source>
        <dbReference type="NCBIfam" id="TIGR01816"/>
    </source>
</evidence>
<evidence type="ECO:0000256" key="6">
    <source>
        <dbReference type="ARBA" id="ARBA00019965"/>
    </source>
</evidence>
<name>A0ABU3BPT6_9BACT</name>
<reference evidence="18 19" key="1">
    <citation type="submission" date="2023-09" db="EMBL/GenBank/DDBJ databases">
        <authorList>
            <person name="Rey-Velasco X."/>
        </authorList>
    </citation>
    <scope>NUCLEOTIDE SEQUENCE [LARGE SCALE GENOMIC DNA]</scope>
    <source>
        <strain evidence="18 19">F394</strain>
    </source>
</reference>
<accession>A0ABU3BPT6</accession>
<evidence type="ECO:0000256" key="13">
    <source>
        <dbReference type="ARBA" id="ARBA00049220"/>
    </source>
</evidence>
<dbReference type="Gene3D" id="1.20.58.100">
    <property type="entry name" value="Fumarate reductase/succinate dehydrogenase flavoprotein-like, C-terminal domain"/>
    <property type="match status" value="1"/>
</dbReference>
<dbReference type="InterPro" id="IPR011281">
    <property type="entry name" value="Succ_DH_flav_su_fwd"/>
</dbReference>
<keyword evidence="19" id="KW-1185">Reference proteome</keyword>
<evidence type="ECO:0000256" key="5">
    <source>
        <dbReference type="ARBA" id="ARBA00012792"/>
    </source>
</evidence>
<dbReference type="PROSITE" id="PS00504">
    <property type="entry name" value="FRD_SDH_FAD_BINDING"/>
    <property type="match status" value="1"/>
</dbReference>
<keyword evidence="15" id="KW-0816">Tricarboxylic acid cycle</keyword>
<dbReference type="InterPro" id="IPR030664">
    <property type="entry name" value="SdhA/FrdA/AprA"/>
</dbReference>
<dbReference type="EMBL" id="JAVRHT010000010">
    <property type="protein sequence ID" value="MDT0631297.1"/>
    <property type="molecule type" value="Genomic_DNA"/>
</dbReference>
<evidence type="ECO:0000256" key="9">
    <source>
        <dbReference type="ARBA" id="ARBA00022827"/>
    </source>
</evidence>
<evidence type="ECO:0000259" key="16">
    <source>
        <dbReference type="Pfam" id="PF00890"/>
    </source>
</evidence>
<comment type="subcellular location">
    <subcellularLocation>
        <location evidence="2">Cell inner membrane</location>
        <topology evidence="2">Peripheral membrane protein</topology>
        <orientation evidence="2">Cytoplasmic side</orientation>
    </subcellularLocation>
</comment>
<evidence type="ECO:0000259" key="17">
    <source>
        <dbReference type="Pfam" id="PF02910"/>
    </source>
</evidence>
<dbReference type="EC" id="1.3.5.1" evidence="5 15"/>
<comment type="similarity">
    <text evidence="4 15">Belongs to the FAD-dependent oxidoreductase 2 family. FRD/SDH subfamily.</text>
</comment>
<feature type="domain" description="Fumarate reductase/succinate dehydrogenase flavoprotein-like C-terminal" evidence="17">
    <location>
        <begin position="457"/>
        <end position="583"/>
    </location>
</feature>
<evidence type="ECO:0000313" key="19">
    <source>
        <dbReference type="Proteomes" id="UP001267426"/>
    </source>
</evidence>
<dbReference type="Gene3D" id="4.10.80.40">
    <property type="entry name" value="succinate dehydrogenase protein domain"/>
    <property type="match status" value="1"/>
</dbReference>
<dbReference type="Pfam" id="PF00890">
    <property type="entry name" value="FAD_binding_2"/>
    <property type="match status" value="1"/>
</dbReference>
<organism evidence="18 19">
    <name type="scientific">Rubrivirga litoralis</name>
    <dbReference type="NCBI Taxonomy" id="3075598"/>
    <lineage>
        <taxon>Bacteria</taxon>
        <taxon>Pseudomonadati</taxon>
        <taxon>Rhodothermota</taxon>
        <taxon>Rhodothermia</taxon>
        <taxon>Rhodothermales</taxon>
        <taxon>Rubricoccaceae</taxon>
        <taxon>Rubrivirga</taxon>
    </lineage>
</organism>
<keyword evidence="11 15" id="KW-0560">Oxidoreductase</keyword>
<keyword evidence="7 15" id="KW-0813">Transport</keyword>
<dbReference type="InterPro" id="IPR014006">
    <property type="entry name" value="Succ_Dhase_FrdA_Gneg"/>
</dbReference>
<dbReference type="SUPFAM" id="SSF46977">
    <property type="entry name" value="Succinate dehydrogenase/fumarate reductase flavoprotein C-terminal domain"/>
    <property type="match status" value="1"/>
</dbReference>
<evidence type="ECO:0000256" key="11">
    <source>
        <dbReference type="ARBA" id="ARBA00023002"/>
    </source>
</evidence>
<evidence type="ECO:0000256" key="1">
    <source>
        <dbReference type="ARBA" id="ARBA00001974"/>
    </source>
</evidence>
<dbReference type="NCBIfam" id="TIGR01812">
    <property type="entry name" value="sdhA_frdA_Gneg"/>
    <property type="match status" value="1"/>
</dbReference>
<dbReference type="InterPro" id="IPR003953">
    <property type="entry name" value="FAD-dep_OxRdtase_2_FAD-bd"/>
</dbReference>
<comment type="caution">
    <text evidence="18">The sequence shown here is derived from an EMBL/GenBank/DDBJ whole genome shotgun (WGS) entry which is preliminary data.</text>
</comment>
<proteinExistence type="inferred from homology"/>
<keyword evidence="8 15" id="KW-0285">Flavoprotein</keyword>
<dbReference type="InterPro" id="IPR003952">
    <property type="entry name" value="FRD_SDH_FAD_BS"/>
</dbReference>
<dbReference type="InterPro" id="IPR036188">
    <property type="entry name" value="FAD/NAD-bd_sf"/>
</dbReference>
<keyword evidence="9 15" id="KW-0274">FAD</keyword>
<dbReference type="PIRSF" id="PIRSF000171">
    <property type="entry name" value="SDHA_APRA_LASPO"/>
    <property type="match status" value="1"/>
</dbReference>
<dbReference type="InterPro" id="IPR027477">
    <property type="entry name" value="Succ_DH/fumarate_Rdtase_cat_sf"/>
</dbReference>
<dbReference type="RefSeq" id="WP_311662640.1">
    <property type="nucleotide sequence ID" value="NZ_JAVRHT010000010.1"/>
</dbReference>
<dbReference type="PRINTS" id="PR00368">
    <property type="entry name" value="FADPNR"/>
</dbReference>
<evidence type="ECO:0000256" key="10">
    <source>
        <dbReference type="ARBA" id="ARBA00022982"/>
    </source>
</evidence>
<dbReference type="SUPFAM" id="SSF56425">
    <property type="entry name" value="Succinate dehydrogenase/fumarate reductase flavoprotein, catalytic domain"/>
    <property type="match status" value="1"/>
</dbReference>
<dbReference type="PANTHER" id="PTHR11632:SF51">
    <property type="entry name" value="SUCCINATE DEHYDROGENASE [UBIQUINONE] FLAVOPROTEIN SUBUNIT, MITOCHONDRIAL"/>
    <property type="match status" value="1"/>
</dbReference>
<feature type="domain" description="FAD-dependent oxidoreductase 2 FAD-binding" evidence="16">
    <location>
        <begin position="6"/>
        <end position="399"/>
    </location>
</feature>
<dbReference type="Pfam" id="PF02910">
    <property type="entry name" value="Succ_DH_flav_C"/>
    <property type="match status" value="1"/>
</dbReference>
<evidence type="ECO:0000256" key="3">
    <source>
        <dbReference type="ARBA" id="ARBA00004894"/>
    </source>
</evidence>
<keyword evidence="12 15" id="KW-0472">Membrane</keyword>
<protein>
    <recommendedName>
        <fullName evidence="6 14">Succinate dehydrogenase flavoprotein subunit</fullName>
        <ecNumber evidence="5 15">1.3.5.1</ecNumber>
    </recommendedName>
</protein>
<evidence type="ECO:0000256" key="7">
    <source>
        <dbReference type="ARBA" id="ARBA00022448"/>
    </source>
</evidence>
<dbReference type="PRINTS" id="PR00411">
    <property type="entry name" value="PNDRDTASEI"/>
</dbReference>
<comment type="cofactor">
    <cofactor evidence="1 15">
        <name>FAD</name>
        <dbReference type="ChEBI" id="CHEBI:57692"/>
    </cofactor>
</comment>
<evidence type="ECO:0000256" key="4">
    <source>
        <dbReference type="ARBA" id="ARBA00008040"/>
    </source>
</evidence>
<dbReference type="InterPro" id="IPR015939">
    <property type="entry name" value="Fum_Rdtase/Succ_DH_flav-like_C"/>
</dbReference>
<evidence type="ECO:0000256" key="15">
    <source>
        <dbReference type="RuleBase" id="RU362051"/>
    </source>
</evidence>
<gene>
    <name evidence="18" type="primary">sdhA</name>
    <name evidence="18" type="ORF">RM540_05995</name>
</gene>
<dbReference type="InterPro" id="IPR037099">
    <property type="entry name" value="Fum_R/Succ_DH_flav-like_C_sf"/>
</dbReference>
<evidence type="ECO:0000256" key="2">
    <source>
        <dbReference type="ARBA" id="ARBA00004515"/>
    </source>
</evidence>